<keyword evidence="3" id="KW-1185">Reference proteome</keyword>
<dbReference type="RefSeq" id="WP_116525122.1">
    <property type="nucleotide sequence ID" value="NZ_QRDX01000010.1"/>
</dbReference>
<dbReference type="InterPro" id="IPR012347">
    <property type="entry name" value="Ferritin-like"/>
</dbReference>
<dbReference type="AlphaFoldDB" id="A0A3D9H6F7"/>
<organism evidence="2 3">
    <name type="scientific">Seonamhaeicola aphaedonensis</name>
    <dbReference type="NCBI Taxonomy" id="1461338"/>
    <lineage>
        <taxon>Bacteria</taxon>
        <taxon>Pseudomonadati</taxon>
        <taxon>Bacteroidota</taxon>
        <taxon>Flavobacteriia</taxon>
        <taxon>Flavobacteriales</taxon>
        <taxon>Flavobacteriaceae</taxon>
    </lineage>
</organism>
<sequence length="150" mass="17557">MKHIEFILEKLNDLLILNEEVEKAYNRASNLVEDSYYKAFSKERSAERGEFARLLKIELQKLEGKSSNLIAIKRRGQLIRTNYKSSLKIENESGFLGKIYDIEMLSIRNYDEFLSQMNLPLSLCKLVLKQRDIIQTRLHAIERGEEIFAS</sequence>
<evidence type="ECO:0000313" key="3">
    <source>
        <dbReference type="Proteomes" id="UP000256629"/>
    </source>
</evidence>
<gene>
    <name evidence="2" type="ORF">DFQ02_11034</name>
</gene>
<dbReference type="OrthoDB" id="282393at2"/>
<dbReference type="InterPro" id="IPR019052">
    <property type="entry name" value="DUF2383"/>
</dbReference>
<accession>A0A3D9H6F7</accession>
<reference evidence="2 3" key="1">
    <citation type="submission" date="2018-07" db="EMBL/GenBank/DDBJ databases">
        <title>Genomic Encyclopedia of Type Strains, Phase III (KMG-III): the genomes of soil and plant-associated and newly described type strains.</title>
        <authorList>
            <person name="Whitman W."/>
        </authorList>
    </citation>
    <scope>NUCLEOTIDE SEQUENCE [LARGE SCALE GENOMIC DNA]</scope>
    <source>
        <strain evidence="2 3">CECT 8487</strain>
    </source>
</reference>
<evidence type="ECO:0000259" key="1">
    <source>
        <dbReference type="Pfam" id="PF09537"/>
    </source>
</evidence>
<dbReference type="EMBL" id="QRDX01000010">
    <property type="protein sequence ID" value="RED44731.1"/>
    <property type="molecule type" value="Genomic_DNA"/>
</dbReference>
<feature type="domain" description="DUF2383" evidence="1">
    <location>
        <begin position="8"/>
        <end position="115"/>
    </location>
</feature>
<dbReference type="Proteomes" id="UP000256629">
    <property type="component" value="Unassembled WGS sequence"/>
</dbReference>
<dbReference type="Pfam" id="PF09537">
    <property type="entry name" value="DUF2383"/>
    <property type="match status" value="1"/>
</dbReference>
<evidence type="ECO:0000313" key="2">
    <source>
        <dbReference type="EMBL" id="RED44731.1"/>
    </source>
</evidence>
<name>A0A3D9H6F7_9FLAO</name>
<comment type="caution">
    <text evidence="2">The sequence shown here is derived from an EMBL/GenBank/DDBJ whole genome shotgun (WGS) entry which is preliminary data.</text>
</comment>
<protein>
    <submittedName>
        <fullName evidence="2">Uncharacterized protein DUF2383</fullName>
    </submittedName>
</protein>
<dbReference type="Gene3D" id="1.20.1260.10">
    <property type="match status" value="1"/>
</dbReference>
<proteinExistence type="predicted"/>